<dbReference type="Proteomes" id="UP000001444">
    <property type="component" value="Chromosome"/>
</dbReference>
<reference evidence="4 5" key="1">
    <citation type="journal article" date="2010" name="Mol. Plant Microbe Interact.">
        <title>Streptomyces scabies 87-22 contains a coronafacic acid-like biosynthetic cluster that contributes to plant-microbe interactions.</title>
        <authorList>
            <person name="Bignell D.R."/>
            <person name="Seipke R.F."/>
            <person name="Huguet-Tapia J.C."/>
            <person name="Chambers A.H."/>
            <person name="Parry R.J."/>
            <person name="Loria R."/>
        </authorList>
    </citation>
    <scope>NUCLEOTIDE SEQUENCE [LARGE SCALE GENOMIC DNA]</scope>
    <source>
        <strain evidence="4 5">87.22</strain>
    </source>
</reference>
<dbReference type="eggNOG" id="ENOG5033Y7D">
    <property type="taxonomic scope" value="Bacteria"/>
</dbReference>
<evidence type="ECO:0000313" key="4">
    <source>
        <dbReference type="EMBL" id="CBG70442.1"/>
    </source>
</evidence>
<evidence type="ECO:0000256" key="2">
    <source>
        <dbReference type="SAM" id="Phobius"/>
    </source>
</evidence>
<accession>C9ZF58</accession>
<dbReference type="EMBL" id="FN554889">
    <property type="protein sequence ID" value="CBG70442.1"/>
    <property type="molecule type" value="Genomic_DNA"/>
</dbReference>
<feature type="compositionally biased region" description="Low complexity" evidence="1">
    <location>
        <begin position="232"/>
        <end position="249"/>
    </location>
</feature>
<keyword evidence="2" id="KW-1133">Transmembrane helix</keyword>
<feature type="transmembrane region" description="Helical" evidence="2">
    <location>
        <begin position="123"/>
        <end position="142"/>
    </location>
</feature>
<keyword evidence="2" id="KW-0472">Membrane</keyword>
<protein>
    <submittedName>
        <fullName evidence="4">Putative integral membrane protein</fullName>
    </submittedName>
</protein>
<dbReference type="Pfam" id="PF20177">
    <property type="entry name" value="DUF6542"/>
    <property type="match status" value="1"/>
</dbReference>
<gene>
    <name evidence="4" type="ordered locus">SCAB_33451</name>
</gene>
<organism evidence="4 5">
    <name type="scientific">Streptomyces scabiei (strain 87.22)</name>
    <dbReference type="NCBI Taxonomy" id="680198"/>
    <lineage>
        <taxon>Bacteria</taxon>
        <taxon>Bacillati</taxon>
        <taxon>Actinomycetota</taxon>
        <taxon>Actinomycetes</taxon>
        <taxon>Kitasatosporales</taxon>
        <taxon>Streptomycetaceae</taxon>
        <taxon>Streptomyces</taxon>
    </lineage>
</organism>
<sequence length="267" mass="27996">MEQQQRTQSPHTPRTGPRPGVPPLPPQAGRAGRVPGADVPARAPVARGPVPPPVQAVRSVARAVRRMPNPRLTDLGCGLFCGLAMFVLAGLDRLLFGASTALYGVLFLLVSALTAVWVRRGDLASAPVVVPIAYAAGLPLLAEGEGGLGGHLMALVTALAMQAGWLYGGTLVAGVIVTVRKLRLMARRAAERERERGRERHGREDRGGREVRGRARVGGQGGPARDGDVRGRAAAGVRPRASYDRGPAGPRAPRPPAQPHGSVSRGR</sequence>
<feature type="region of interest" description="Disordered" evidence="1">
    <location>
        <begin position="1"/>
        <end position="50"/>
    </location>
</feature>
<keyword evidence="5" id="KW-1185">Reference proteome</keyword>
<dbReference type="HOGENOM" id="CLU_091024_1_0_11"/>
<dbReference type="AlphaFoldDB" id="C9ZF58"/>
<dbReference type="InterPro" id="IPR046672">
    <property type="entry name" value="DUF6542"/>
</dbReference>
<feature type="transmembrane region" description="Helical" evidence="2">
    <location>
        <begin position="154"/>
        <end position="179"/>
    </location>
</feature>
<feature type="region of interest" description="Disordered" evidence="1">
    <location>
        <begin position="190"/>
        <end position="267"/>
    </location>
</feature>
<feature type="domain" description="DUF6542" evidence="3">
    <location>
        <begin position="71"/>
        <end position="184"/>
    </location>
</feature>
<evidence type="ECO:0000313" key="5">
    <source>
        <dbReference type="Proteomes" id="UP000001444"/>
    </source>
</evidence>
<name>C9ZF58_STRSW</name>
<dbReference type="KEGG" id="scb:SCAB_33451"/>
<feature type="transmembrane region" description="Helical" evidence="2">
    <location>
        <begin position="95"/>
        <end position="116"/>
    </location>
</feature>
<evidence type="ECO:0000256" key="1">
    <source>
        <dbReference type="SAM" id="MobiDB-lite"/>
    </source>
</evidence>
<feature type="compositionally biased region" description="Basic and acidic residues" evidence="1">
    <location>
        <begin position="190"/>
        <end position="213"/>
    </location>
</feature>
<keyword evidence="2" id="KW-0812">Transmembrane</keyword>
<evidence type="ECO:0000259" key="3">
    <source>
        <dbReference type="Pfam" id="PF20177"/>
    </source>
</evidence>
<feature type="compositionally biased region" description="Low complexity" evidence="1">
    <location>
        <begin position="33"/>
        <end position="48"/>
    </location>
</feature>
<feature type="transmembrane region" description="Helical" evidence="2">
    <location>
        <begin position="72"/>
        <end position="89"/>
    </location>
</feature>
<proteinExistence type="predicted"/>